<keyword evidence="3" id="KW-0808">Transferase</keyword>
<name>A0ABS1KL79_9BACT</name>
<comment type="caution">
    <text evidence="3">The sequence shown here is derived from an EMBL/GenBank/DDBJ whole genome shotgun (WGS) entry which is preliminary data.</text>
</comment>
<dbReference type="EMBL" id="JAERRB010000001">
    <property type="protein sequence ID" value="MBL0740093.1"/>
    <property type="molecule type" value="Genomic_DNA"/>
</dbReference>
<dbReference type="Pfam" id="PF06580">
    <property type="entry name" value="His_kinase"/>
    <property type="match status" value="1"/>
</dbReference>
<dbReference type="GO" id="GO:0016301">
    <property type="term" value="F:kinase activity"/>
    <property type="evidence" value="ECO:0007669"/>
    <property type="project" value="UniProtKB-KW"/>
</dbReference>
<feature type="transmembrane region" description="Helical" evidence="1">
    <location>
        <begin position="82"/>
        <end position="103"/>
    </location>
</feature>
<gene>
    <name evidence="3" type="ORF">JI741_02630</name>
</gene>
<keyword evidence="1" id="KW-1133">Transmembrane helix</keyword>
<dbReference type="InterPro" id="IPR050640">
    <property type="entry name" value="Bact_2-comp_sensor_kinase"/>
</dbReference>
<dbReference type="PANTHER" id="PTHR34220">
    <property type="entry name" value="SENSOR HISTIDINE KINASE YPDA"/>
    <property type="match status" value="1"/>
</dbReference>
<dbReference type="Proteomes" id="UP000613030">
    <property type="component" value="Unassembled WGS sequence"/>
</dbReference>
<evidence type="ECO:0000313" key="3">
    <source>
        <dbReference type="EMBL" id="MBL0740093.1"/>
    </source>
</evidence>
<keyword evidence="3" id="KW-0418">Kinase</keyword>
<dbReference type="InterPro" id="IPR010559">
    <property type="entry name" value="Sig_transdc_His_kin_internal"/>
</dbReference>
<sequence length="349" mass="40338">MKRYFIHNAFFRLLAPIIYGALAYLLILLISNNVAQVNDFFSGQEVYVCIGLVYVSLESMRVIIVLLDKFLPERYLSLRVPVQFLITTVVSVGLVSLGLHLYFQYVVGFSMSGVQVLIFSILFTVTALLYNILYFSNHFLQKENTLKLNLEKQQQEVLEAEMMEFKNDVNADLLYESLESLITLMYRDVDQAEEYIDCLASAYRYVLSNRHQELVPVAQELDAAKNLVKLLNEKHFGQLRLESTLDADDLSAMLIPGSLPIIIESLVRNTIISRFEPMVIRCYLEEDYITLQSKLNDRLIVHPNTEMALNRLQRSYAMYSDLTMIKVKAYEENYIKLPVIRVAEEITTY</sequence>
<reference evidence="3 4" key="1">
    <citation type="submission" date="2021-01" db="EMBL/GenBank/DDBJ databases">
        <title>Chryseolinea sp. Jin1 Genome sequencing and assembly.</title>
        <authorList>
            <person name="Kim I."/>
        </authorList>
    </citation>
    <scope>NUCLEOTIDE SEQUENCE [LARGE SCALE GENOMIC DNA]</scope>
    <source>
        <strain evidence="3 4">Jin1</strain>
    </source>
</reference>
<keyword evidence="4" id="KW-1185">Reference proteome</keyword>
<evidence type="ECO:0000256" key="1">
    <source>
        <dbReference type="SAM" id="Phobius"/>
    </source>
</evidence>
<accession>A0ABS1KL79</accession>
<keyword evidence="1" id="KW-0472">Membrane</keyword>
<protein>
    <submittedName>
        <fullName evidence="3">Histidine kinase</fullName>
    </submittedName>
</protein>
<proteinExistence type="predicted"/>
<evidence type="ECO:0000259" key="2">
    <source>
        <dbReference type="Pfam" id="PF06580"/>
    </source>
</evidence>
<feature type="transmembrane region" description="Helical" evidence="1">
    <location>
        <begin position="9"/>
        <end position="30"/>
    </location>
</feature>
<organism evidence="3 4">
    <name type="scientific">Chryseolinea lacunae</name>
    <dbReference type="NCBI Taxonomy" id="2801331"/>
    <lineage>
        <taxon>Bacteria</taxon>
        <taxon>Pseudomonadati</taxon>
        <taxon>Bacteroidota</taxon>
        <taxon>Cytophagia</taxon>
        <taxon>Cytophagales</taxon>
        <taxon>Fulvivirgaceae</taxon>
        <taxon>Chryseolinea</taxon>
    </lineage>
</organism>
<feature type="domain" description="Signal transduction histidine kinase internal region" evidence="2">
    <location>
        <begin position="160"/>
        <end position="232"/>
    </location>
</feature>
<feature type="transmembrane region" description="Helical" evidence="1">
    <location>
        <begin position="50"/>
        <end position="70"/>
    </location>
</feature>
<dbReference type="PANTHER" id="PTHR34220:SF7">
    <property type="entry name" value="SENSOR HISTIDINE KINASE YPDA"/>
    <property type="match status" value="1"/>
</dbReference>
<evidence type="ECO:0000313" key="4">
    <source>
        <dbReference type="Proteomes" id="UP000613030"/>
    </source>
</evidence>
<keyword evidence="1" id="KW-0812">Transmembrane</keyword>
<dbReference type="RefSeq" id="WP_202007112.1">
    <property type="nucleotide sequence ID" value="NZ_JAERRB010000001.1"/>
</dbReference>
<feature type="transmembrane region" description="Helical" evidence="1">
    <location>
        <begin position="109"/>
        <end position="133"/>
    </location>
</feature>